<dbReference type="STRING" id="1278298.GCA_000428685_01383"/>
<sequence length="76" mass="8028">MTTAPTISYRPAWVDHLQGPIGHTLLALGVLSQVALIVLGIALWRLPIAGAGLAGLLEFAVIYVIIRHVTTQEAAS</sequence>
<dbReference type="Proteomes" id="UP000276899">
    <property type="component" value="Chromosome"/>
</dbReference>
<dbReference type="KEGG" id="asla:NCTC11923_02393"/>
<dbReference type="RefSeq" id="WP_026427999.1">
    <property type="nucleotide sequence ID" value="NZ_CBCRWE010000119.1"/>
</dbReference>
<keyword evidence="3" id="KW-1185">Reference proteome</keyword>
<feature type="transmembrane region" description="Helical" evidence="1">
    <location>
        <begin position="48"/>
        <end position="66"/>
    </location>
</feature>
<dbReference type="AlphaFoldDB" id="A0A3S4TDY6"/>
<protein>
    <submittedName>
        <fullName evidence="2">Uncharacterized protein</fullName>
    </submittedName>
</protein>
<accession>A0A3S4TDY6</accession>
<proteinExistence type="predicted"/>
<keyword evidence="1" id="KW-1133">Transmembrane helix</keyword>
<evidence type="ECO:0000313" key="2">
    <source>
        <dbReference type="EMBL" id="VEG75718.1"/>
    </source>
</evidence>
<dbReference type="EMBL" id="LR134363">
    <property type="protein sequence ID" value="VEG75718.1"/>
    <property type="molecule type" value="Genomic_DNA"/>
</dbReference>
<keyword evidence="1" id="KW-0812">Transmembrane</keyword>
<keyword evidence="1" id="KW-0472">Membrane</keyword>
<gene>
    <name evidence="2" type="ORF">NCTC11923_02393</name>
</gene>
<name>A0A3S4TDY6_9ACTO</name>
<evidence type="ECO:0000313" key="3">
    <source>
        <dbReference type="Proteomes" id="UP000276899"/>
    </source>
</evidence>
<feature type="transmembrane region" description="Helical" evidence="1">
    <location>
        <begin position="21"/>
        <end position="42"/>
    </location>
</feature>
<organism evidence="2 3">
    <name type="scientific">Actinomyces slackii</name>
    <dbReference type="NCBI Taxonomy" id="52774"/>
    <lineage>
        <taxon>Bacteria</taxon>
        <taxon>Bacillati</taxon>
        <taxon>Actinomycetota</taxon>
        <taxon>Actinomycetes</taxon>
        <taxon>Actinomycetales</taxon>
        <taxon>Actinomycetaceae</taxon>
        <taxon>Actinomyces</taxon>
    </lineage>
</organism>
<evidence type="ECO:0000256" key="1">
    <source>
        <dbReference type="SAM" id="Phobius"/>
    </source>
</evidence>
<reference evidence="2 3" key="1">
    <citation type="submission" date="2018-12" db="EMBL/GenBank/DDBJ databases">
        <authorList>
            <consortium name="Pathogen Informatics"/>
        </authorList>
    </citation>
    <scope>NUCLEOTIDE SEQUENCE [LARGE SCALE GENOMIC DNA]</scope>
    <source>
        <strain evidence="2 3">NCTC11923</strain>
    </source>
</reference>